<reference evidence="2 3" key="1">
    <citation type="submission" date="2018-03" db="EMBL/GenBank/DDBJ databases">
        <title>Streptomyces dioscori sp. nov., a novel endophytic actinobacterium isolated from bulbil of Dioscorea bulbifera L.</title>
        <authorList>
            <person name="Zhikuan W."/>
        </authorList>
    </citation>
    <scope>NUCLEOTIDE SEQUENCE [LARGE SCALE GENOMIC DNA]</scope>
    <source>
        <strain evidence="2 3">A217</strain>
    </source>
</reference>
<dbReference type="Proteomes" id="UP000240429">
    <property type="component" value="Unassembled WGS sequence"/>
</dbReference>
<keyword evidence="3" id="KW-1185">Reference proteome</keyword>
<feature type="compositionally biased region" description="Basic residues" evidence="1">
    <location>
        <begin position="25"/>
        <end position="38"/>
    </location>
</feature>
<name>A0A2P8QG98_9ACTN</name>
<feature type="compositionally biased region" description="Low complexity" evidence="1">
    <location>
        <begin position="1"/>
        <end position="12"/>
    </location>
</feature>
<accession>A0A2P8QG98</accession>
<evidence type="ECO:0000313" key="2">
    <source>
        <dbReference type="EMBL" id="PSM45282.1"/>
    </source>
</evidence>
<feature type="region of interest" description="Disordered" evidence="1">
    <location>
        <begin position="1"/>
        <end position="81"/>
    </location>
</feature>
<sequence>MAVVVVRSRPARPSSPRPSPSPCRAARRRCARPTRPCRRPSPSMRRVRLRATRSRSGNCASNRRPPAPAHPSGSTASPAEP</sequence>
<proteinExistence type="predicted"/>
<gene>
    <name evidence="2" type="ORF">C6Y14_04275</name>
</gene>
<dbReference type="AlphaFoldDB" id="A0A2P8QG98"/>
<feature type="compositionally biased region" description="Polar residues" evidence="1">
    <location>
        <begin position="72"/>
        <end position="81"/>
    </location>
</feature>
<protein>
    <submittedName>
        <fullName evidence="2">Uncharacterized protein</fullName>
    </submittedName>
</protein>
<evidence type="ECO:0000313" key="3">
    <source>
        <dbReference type="Proteomes" id="UP000240429"/>
    </source>
</evidence>
<organism evidence="2 3">
    <name type="scientific">Streptomyces dioscori</name>
    <dbReference type="NCBI Taxonomy" id="2109333"/>
    <lineage>
        <taxon>Bacteria</taxon>
        <taxon>Bacillati</taxon>
        <taxon>Actinomycetota</taxon>
        <taxon>Actinomycetes</taxon>
        <taxon>Kitasatosporales</taxon>
        <taxon>Streptomycetaceae</taxon>
        <taxon>Streptomyces</taxon>
        <taxon>Streptomyces aurantiacus group</taxon>
    </lineage>
</organism>
<dbReference type="EMBL" id="PYBJ01000001">
    <property type="protein sequence ID" value="PSM45282.1"/>
    <property type="molecule type" value="Genomic_DNA"/>
</dbReference>
<evidence type="ECO:0000256" key="1">
    <source>
        <dbReference type="SAM" id="MobiDB-lite"/>
    </source>
</evidence>
<comment type="caution">
    <text evidence="2">The sequence shown here is derived from an EMBL/GenBank/DDBJ whole genome shotgun (WGS) entry which is preliminary data.</text>
</comment>